<accession>A0ABS8SEI2</accession>
<name>A0ABS8SEI2_DATST</name>
<organism evidence="2 3">
    <name type="scientific">Datura stramonium</name>
    <name type="common">Jimsonweed</name>
    <name type="synonym">Common thornapple</name>
    <dbReference type="NCBI Taxonomy" id="4076"/>
    <lineage>
        <taxon>Eukaryota</taxon>
        <taxon>Viridiplantae</taxon>
        <taxon>Streptophyta</taxon>
        <taxon>Embryophyta</taxon>
        <taxon>Tracheophyta</taxon>
        <taxon>Spermatophyta</taxon>
        <taxon>Magnoliopsida</taxon>
        <taxon>eudicotyledons</taxon>
        <taxon>Gunneridae</taxon>
        <taxon>Pentapetalae</taxon>
        <taxon>asterids</taxon>
        <taxon>lamiids</taxon>
        <taxon>Solanales</taxon>
        <taxon>Solanaceae</taxon>
        <taxon>Solanoideae</taxon>
        <taxon>Datureae</taxon>
        <taxon>Datura</taxon>
    </lineage>
</organism>
<feature type="region of interest" description="Disordered" evidence="1">
    <location>
        <begin position="67"/>
        <end position="130"/>
    </location>
</feature>
<evidence type="ECO:0000313" key="3">
    <source>
        <dbReference type="Proteomes" id="UP000823775"/>
    </source>
</evidence>
<gene>
    <name evidence="2" type="ORF">HAX54_034797</name>
</gene>
<dbReference type="Proteomes" id="UP000823775">
    <property type="component" value="Unassembled WGS sequence"/>
</dbReference>
<sequence length="374" mass="42729">MGPKVTEIEEAKQTSTMQMDELIGNLQTYELKKIDKVAEEPKKELNLVLKASQHDSESDDEEMMMFFKGSRNSSRRKILKKESPKIKEEQRRNSKKRQQIASRAFKKAMKATWGETSNEESEGKEVENDNLDLMVRSNSDSSGESSEVNLSDLKTQVHNLSKRKMIKLLFSLMDECILTLTTFNRGSISFRGGKKGTVDCIRKIALQKSEDEYEIGLNQHSTEKVHAPAVTVKETDFMNVPSGSGHELENPGGTNHKTMEPKWMMAIQEELNQFERNKWGFFSGSKEAFVGSSRAFDILGHCSQVLRQFYQVVIEKKQNHSLLYGFFLIEVFEKFGFHKLLRTEVKDLHAQIERNEEVVAARHIVLIALITGLS</sequence>
<comment type="caution">
    <text evidence="2">The sequence shown here is derived from an EMBL/GenBank/DDBJ whole genome shotgun (WGS) entry which is preliminary data.</text>
</comment>
<reference evidence="2 3" key="1">
    <citation type="journal article" date="2021" name="BMC Genomics">
        <title>Datura genome reveals duplications of psychoactive alkaloid biosynthetic genes and high mutation rate following tissue culture.</title>
        <authorList>
            <person name="Rajewski A."/>
            <person name="Carter-House D."/>
            <person name="Stajich J."/>
            <person name="Litt A."/>
        </authorList>
    </citation>
    <scope>NUCLEOTIDE SEQUENCE [LARGE SCALE GENOMIC DNA]</scope>
    <source>
        <strain evidence="2">AR-01</strain>
    </source>
</reference>
<feature type="compositionally biased region" description="Basic and acidic residues" evidence="1">
    <location>
        <begin position="80"/>
        <end position="92"/>
    </location>
</feature>
<evidence type="ECO:0000313" key="2">
    <source>
        <dbReference type="EMBL" id="MCD7457298.1"/>
    </source>
</evidence>
<protein>
    <submittedName>
        <fullName evidence="2">Uncharacterized protein</fullName>
    </submittedName>
</protein>
<keyword evidence="3" id="KW-1185">Reference proteome</keyword>
<proteinExistence type="predicted"/>
<feature type="compositionally biased region" description="Basic residues" evidence="1">
    <location>
        <begin position="93"/>
        <end position="109"/>
    </location>
</feature>
<evidence type="ECO:0000256" key="1">
    <source>
        <dbReference type="SAM" id="MobiDB-lite"/>
    </source>
</evidence>
<dbReference type="EMBL" id="JACEIK010000450">
    <property type="protein sequence ID" value="MCD7457298.1"/>
    <property type="molecule type" value="Genomic_DNA"/>
</dbReference>